<dbReference type="GO" id="GO:0003677">
    <property type="term" value="F:DNA binding"/>
    <property type="evidence" value="ECO:0007669"/>
    <property type="project" value="InterPro"/>
</dbReference>
<dbReference type="InterPro" id="IPR006054">
    <property type="entry name" value="DnaQ"/>
</dbReference>
<dbReference type="Proteomes" id="UP000189738">
    <property type="component" value="Chromosome"/>
</dbReference>
<evidence type="ECO:0000313" key="4">
    <source>
        <dbReference type="EMBL" id="AQX50067.1"/>
    </source>
</evidence>
<dbReference type="GO" id="GO:0008408">
    <property type="term" value="F:3'-5' exonuclease activity"/>
    <property type="evidence" value="ECO:0007669"/>
    <property type="project" value="TreeGrafter"/>
</dbReference>
<dbReference type="AlphaFoldDB" id="A0A1T3E4G0"/>
<name>A0A1T3E4G0_9FLAO</name>
<organism evidence="5">
    <name type="scientific">Elizabethkingia anophelis</name>
    <dbReference type="NCBI Taxonomy" id="1117645"/>
    <lineage>
        <taxon>Bacteria</taxon>
        <taxon>Pseudomonadati</taxon>
        <taxon>Bacteroidota</taxon>
        <taxon>Flavobacteriia</taxon>
        <taxon>Flavobacteriales</taxon>
        <taxon>Weeksellaceae</taxon>
        <taxon>Elizabethkingia</taxon>
    </lineage>
</organism>
<evidence type="ECO:0000313" key="5">
    <source>
        <dbReference type="EMBL" id="OPB50758.1"/>
    </source>
</evidence>
<evidence type="ECO:0000313" key="6">
    <source>
        <dbReference type="Proteomes" id="UP000189738"/>
    </source>
</evidence>
<dbReference type="InterPro" id="IPR012337">
    <property type="entry name" value="RNaseH-like_sf"/>
</dbReference>
<dbReference type="GO" id="GO:0005829">
    <property type="term" value="C:cytosol"/>
    <property type="evidence" value="ECO:0007669"/>
    <property type="project" value="TreeGrafter"/>
</dbReference>
<dbReference type="CDD" id="cd06127">
    <property type="entry name" value="DEDDh"/>
    <property type="match status" value="1"/>
</dbReference>
<dbReference type="Gene3D" id="3.30.420.10">
    <property type="entry name" value="Ribonuclease H-like superfamily/Ribonuclease H"/>
    <property type="match status" value="1"/>
</dbReference>
<gene>
    <name evidence="4" type="ORF">AYC66_04980</name>
    <name evidence="5" type="ORF">BAY09_18440</name>
</gene>
<reference evidence="4 6" key="1">
    <citation type="submission" date="2016-02" db="EMBL/GenBank/DDBJ databases">
        <authorList>
            <person name="Nicholson A.C."/>
            <person name="Humrighouse B.W."/>
            <person name="Loparev V."/>
            <person name="Emery B."/>
            <person name="Graziano J."/>
            <person name="McQuiston J.R."/>
        </authorList>
    </citation>
    <scope>NUCLEOTIDE SEQUENCE [LARGE SCALE GENOMIC DNA]</scope>
    <source>
        <strain evidence="4 6">E6809</strain>
    </source>
</reference>
<protein>
    <submittedName>
        <fullName evidence="5">DNA polymerase III subunit epsilon</fullName>
    </submittedName>
</protein>
<reference evidence="5" key="2">
    <citation type="submission" date="2016-06" db="EMBL/GenBank/DDBJ databases">
        <authorList>
            <person name="Nicholson A.C."/>
        </authorList>
    </citation>
    <scope>NUCLEOTIDE SEQUENCE [LARGE SCALE GENOMIC DNA]</scope>
    <source>
        <strain evidence="5">E6809</strain>
    </source>
</reference>
<dbReference type="EMBL" id="CP014339">
    <property type="protein sequence ID" value="AQX50067.1"/>
    <property type="molecule type" value="Genomic_DNA"/>
</dbReference>
<dbReference type="SMART" id="SM00479">
    <property type="entry name" value="EXOIII"/>
    <property type="match status" value="1"/>
</dbReference>
<dbReference type="EMBL" id="MAHS01000005">
    <property type="protein sequence ID" value="OPB50758.1"/>
    <property type="molecule type" value="Genomic_DNA"/>
</dbReference>
<feature type="domain" description="Exonuclease" evidence="3">
    <location>
        <begin position="1"/>
        <end position="166"/>
    </location>
</feature>
<sequence length="407" mass="47132">MYSIIDIESNGGAFKKESIIEIAIYRFDGHEIVDQFISLVNPEDVISPYVQKLTGITAKMVKTAPKFHEIAKRIVEITEGTVIVGHNVEFDYRMIRQSFHRLGYNYERETIDTIPLAKKLIPNEESYSLGKLSKSLGIPLTDRHRASGDARATLELFKILLAKDQEKEILKHQKETQVSNNLNKKIMALTEFLPAENGIIYFQNANGEILYTDYSSNIYQTATKIFHARTKKWDKLKAETTQIHYEFTGNELIAKLMMLQKTKKKTPSLPFGLYYKNEKYIIERTKGQTGDLLKFKSFSQGNKVKTFINEQERFQDNPTALKEFLSLDNRNEIWISEGRTKSEKSFLVLEKGKLTGYGFYELHHQIKSLNKINKLKIEIHAVNNMIYNELKLSLLRNNYEIKNLPIT</sequence>
<comment type="subunit">
    <text evidence="2">DNA polymerase III contains a core (composed of alpha, epsilon and theta chains) that associates with a tau subunit. This core dimerizes to form the POLIII' complex. PolIII' associates with the gamma complex (composed of gamma, delta, delta', psi and chi chains) and with the beta chain to form the complete DNA polymerase III complex.</text>
</comment>
<dbReference type="PANTHER" id="PTHR30231">
    <property type="entry name" value="DNA POLYMERASE III SUBUNIT EPSILON"/>
    <property type="match status" value="1"/>
</dbReference>
<dbReference type="KEGG" id="een:BBD30_06130"/>
<dbReference type="GO" id="GO:0045004">
    <property type="term" value="P:DNA replication proofreading"/>
    <property type="evidence" value="ECO:0007669"/>
    <property type="project" value="TreeGrafter"/>
</dbReference>
<dbReference type="SUPFAM" id="SSF53098">
    <property type="entry name" value="Ribonuclease H-like"/>
    <property type="match status" value="1"/>
</dbReference>
<evidence type="ECO:0000256" key="1">
    <source>
        <dbReference type="ARBA" id="ARBA00025483"/>
    </source>
</evidence>
<evidence type="ECO:0000259" key="3">
    <source>
        <dbReference type="SMART" id="SM00479"/>
    </source>
</evidence>
<dbReference type="Pfam" id="PF00929">
    <property type="entry name" value="RNase_T"/>
    <property type="match status" value="1"/>
</dbReference>
<dbReference type="RefSeq" id="WP_034848996.1">
    <property type="nucleotide sequence ID" value="NZ_BQKS01000020.1"/>
</dbReference>
<dbReference type="InterPro" id="IPR036397">
    <property type="entry name" value="RNaseH_sf"/>
</dbReference>
<accession>A0A1T3E4G0</accession>
<dbReference type="GO" id="GO:0003887">
    <property type="term" value="F:DNA-directed DNA polymerase activity"/>
    <property type="evidence" value="ECO:0007669"/>
    <property type="project" value="InterPro"/>
</dbReference>
<evidence type="ECO:0000256" key="2">
    <source>
        <dbReference type="ARBA" id="ARBA00026073"/>
    </source>
</evidence>
<dbReference type="PANTHER" id="PTHR30231:SF41">
    <property type="entry name" value="DNA POLYMERASE III SUBUNIT EPSILON"/>
    <property type="match status" value="1"/>
</dbReference>
<proteinExistence type="predicted"/>
<dbReference type="NCBIfam" id="TIGR00573">
    <property type="entry name" value="dnaq"/>
    <property type="match status" value="1"/>
</dbReference>
<dbReference type="FunFam" id="3.30.420.10:FF:000045">
    <property type="entry name" value="3'-5' exonuclease DinG"/>
    <property type="match status" value="1"/>
</dbReference>
<comment type="function">
    <text evidence="1">DNA polymerase III is a complex, multichain enzyme responsible for most of the replicative synthesis in bacteria. The epsilon subunit contain the editing function and is a proofreading 3'-5' exonuclease.</text>
</comment>
<dbReference type="InterPro" id="IPR013520">
    <property type="entry name" value="Ribonucl_H"/>
</dbReference>